<keyword evidence="1" id="KW-0812">Transmembrane</keyword>
<organism evidence="2 3">
    <name type="scientific">Marinicrinis sediminis</name>
    <dbReference type="NCBI Taxonomy" id="1652465"/>
    <lineage>
        <taxon>Bacteria</taxon>
        <taxon>Bacillati</taxon>
        <taxon>Bacillota</taxon>
        <taxon>Bacilli</taxon>
        <taxon>Bacillales</taxon>
        <taxon>Paenibacillaceae</taxon>
    </lineage>
</organism>
<evidence type="ECO:0000313" key="2">
    <source>
        <dbReference type="EMBL" id="MFD2673000.1"/>
    </source>
</evidence>
<reference evidence="3" key="1">
    <citation type="journal article" date="2019" name="Int. J. Syst. Evol. Microbiol.">
        <title>The Global Catalogue of Microorganisms (GCM) 10K type strain sequencing project: providing services to taxonomists for standard genome sequencing and annotation.</title>
        <authorList>
            <consortium name="The Broad Institute Genomics Platform"/>
            <consortium name="The Broad Institute Genome Sequencing Center for Infectious Disease"/>
            <person name="Wu L."/>
            <person name="Ma J."/>
        </authorList>
    </citation>
    <scope>NUCLEOTIDE SEQUENCE [LARGE SCALE GENOMIC DNA]</scope>
    <source>
        <strain evidence="3">KCTC 33676</strain>
    </source>
</reference>
<evidence type="ECO:0000313" key="3">
    <source>
        <dbReference type="Proteomes" id="UP001597497"/>
    </source>
</evidence>
<keyword evidence="1" id="KW-0472">Membrane</keyword>
<keyword evidence="1" id="KW-1133">Transmembrane helix</keyword>
<dbReference type="Proteomes" id="UP001597497">
    <property type="component" value="Unassembled WGS sequence"/>
</dbReference>
<feature type="transmembrane region" description="Helical" evidence="1">
    <location>
        <begin position="47"/>
        <end position="66"/>
    </location>
</feature>
<gene>
    <name evidence="2" type="ORF">ACFSUC_15630</name>
</gene>
<feature type="transmembrane region" description="Helical" evidence="1">
    <location>
        <begin position="6"/>
        <end position="26"/>
    </location>
</feature>
<sequence>MSQLYYVLSAVFILIGALATIMVALSRKNKEGNPEYDQKTKKYWTRLSVFYIVGTILFAVLIILLVRM</sequence>
<proteinExistence type="predicted"/>
<dbReference type="RefSeq" id="WP_379930557.1">
    <property type="nucleotide sequence ID" value="NZ_JBHUMM010000043.1"/>
</dbReference>
<protein>
    <submittedName>
        <fullName evidence="2">Uncharacterized protein</fullName>
    </submittedName>
</protein>
<keyword evidence="3" id="KW-1185">Reference proteome</keyword>
<accession>A0ABW5RD56</accession>
<dbReference type="EMBL" id="JBHUMM010000043">
    <property type="protein sequence ID" value="MFD2673000.1"/>
    <property type="molecule type" value="Genomic_DNA"/>
</dbReference>
<evidence type="ECO:0000256" key="1">
    <source>
        <dbReference type="SAM" id="Phobius"/>
    </source>
</evidence>
<comment type="caution">
    <text evidence="2">The sequence shown here is derived from an EMBL/GenBank/DDBJ whole genome shotgun (WGS) entry which is preliminary data.</text>
</comment>
<name>A0ABW5RD56_9BACL</name>